<protein>
    <submittedName>
        <fullName evidence="2">Uncharacterized protein</fullName>
    </submittedName>
</protein>
<feature type="transmembrane region" description="Helical" evidence="1">
    <location>
        <begin position="350"/>
        <end position="372"/>
    </location>
</feature>
<feature type="transmembrane region" description="Helical" evidence="1">
    <location>
        <begin position="323"/>
        <end position="344"/>
    </location>
</feature>
<reference evidence="2" key="1">
    <citation type="journal article" date="2013" name="J. Plant Res.">
        <title>Effect of fungi and light on seed germination of three Opuntia species from semiarid lands of central Mexico.</title>
        <authorList>
            <person name="Delgado-Sanchez P."/>
            <person name="Jimenez-Bremont J.F."/>
            <person name="Guerrero-Gonzalez Mde L."/>
            <person name="Flores J."/>
        </authorList>
    </citation>
    <scope>NUCLEOTIDE SEQUENCE</scope>
    <source>
        <tissue evidence="2">Cladode</tissue>
    </source>
</reference>
<name>A0A7C9AKA9_OPUST</name>
<organism evidence="2">
    <name type="scientific">Opuntia streptacantha</name>
    <name type="common">Prickly pear cactus</name>
    <name type="synonym">Opuntia cardona</name>
    <dbReference type="NCBI Taxonomy" id="393608"/>
    <lineage>
        <taxon>Eukaryota</taxon>
        <taxon>Viridiplantae</taxon>
        <taxon>Streptophyta</taxon>
        <taxon>Embryophyta</taxon>
        <taxon>Tracheophyta</taxon>
        <taxon>Spermatophyta</taxon>
        <taxon>Magnoliopsida</taxon>
        <taxon>eudicotyledons</taxon>
        <taxon>Gunneridae</taxon>
        <taxon>Pentapetalae</taxon>
        <taxon>Caryophyllales</taxon>
        <taxon>Cactineae</taxon>
        <taxon>Cactaceae</taxon>
        <taxon>Opuntioideae</taxon>
        <taxon>Opuntia</taxon>
    </lineage>
</organism>
<evidence type="ECO:0000313" key="2">
    <source>
        <dbReference type="EMBL" id="MBA4668870.1"/>
    </source>
</evidence>
<sequence length="383" mass="45168">MNWLKSKHLICEACYGQISIFYPAIGYTSGNLFRILDNRYVLKLGLRHFYGAVCILSWIGYCWVLTLKVSTTMILVTQLKWYLHFICPYCSGCPCCTSMMFVCVDVFDYGWVLIASNSGPFVTGSFSCIMSWHKSIPLNCKDCIGQRYTIRMALVGYPRQSLFRILGHRYVLMLDLLCCYGVGCILSWTGYCWVFPLRVSTTLSFVAQLKWYFHYICHYCSGFPCYSSLYWCLEGLMRCLEPCWFLSVPNRELLLFIVGSYWHIYNCVIYSFSAHISILLYCIVLAGALLHWLSTWWVINCVGFSQIWHYNVMQFNGKLKLGFLWIWLSFWLVIISNVFCQVWQYYSRQFMIMAILLLNFICWLAQFMYALLDGWLLYWFDWC</sequence>
<evidence type="ECO:0000256" key="1">
    <source>
        <dbReference type="SAM" id="Phobius"/>
    </source>
</evidence>
<feature type="transmembrane region" description="Helical" evidence="1">
    <location>
        <begin position="49"/>
        <end position="69"/>
    </location>
</feature>
<keyword evidence="1" id="KW-0812">Transmembrane</keyword>
<dbReference type="EMBL" id="GISG01241632">
    <property type="protein sequence ID" value="MBA4668870.1"/>
    <property type="molecule type" value="Transcribed_RNA"/>
</dbReference>
<keyword evidence="1" id="KW-0472">Membrane</keyword>
<proteinExistence type="predicted"/>
<feature type="transmembrane region" description="Helical" evidence="1">
    <location>
        <begin position="278"/>
        <end position="302"/>
    </location>
</feature>
<feature type="transmembrane region" description="Helical" evidence="1">
    <location>
        <begin position="170"/>
        <end position="191"/>
    </location>
</feature>
<reference evidence="2" key="2">
    <citation type="submission" date="2020-07" db="EMBL/GenBank/DDBJ databases">
        <authorList>
            <person name="Vera ALvarez R."/>
            <person name="Arias-Moreno D.M."/>
            <person name="Jimenez-Jacinto V."/>
            <person name="Jimenez-Bremont J.F."/>
            <person name="Swaminathan K."/>
            <person name="Moose S.P."/>
            <person name="Guerrero-Gonzalez M.L."/>
            <person name="Marino-Ramirez L."/>
            <person name="Landsman D."/>
            <person name="Rodriguez-Kessler M."/>
            <person name="Delgado-Sanchez P."/>
        </authorList>
    </citation>
    <scope>NUCLEOTIDE SEQUENCE</scope>
    <source>
        <tissue evidence="2">Cladode</tissue>
    </source>
</reference>
<accession>A0A7C9AKA9</accession>
<feature type="transmembrane region" description="Helical" evidence="1">
    <location>
        <begin position="211"/>
        <end position="233"/>
    </location>
</feature>
<dbReference type="AlphaFoldDB" id="A0A7C9AKA9"/>
<feature type="transmembrane region" description="Helical" evidence="1">
    <location>
        <begin position="109"/>
        <end position="132"/>
    </location>
</feature>
<feature type="transmembrane region" description="Helical" evidence="1">
    <location>
        <begin position="253"/>
        <end position="272"/>
    </location>
</feature>
<keyword evidence="1" id="KW-1133">Transmembrane helix</keyword>
<feature type="transmembrane region" description="Helical" evidence="1">
    <location>
        <begin position="81"/>
        <end position="103"/>
    </location>
</feature>